<proteinExistence type="inferred from homology"/>
<evidence type="ECO:0000259" key="4">
    <source>
        <dbReference type="Pfam" id="PF03081"/>
    </source>
</evidence>
<keyword evidence="2 3" id="KW-0813">Transport</keyword>
<evidence type="ECO:0000256" key="3">
    <source>
        <dbReference type="RuleBase" id="RU365026"/>
    </source>
</evidence>
<name>A0AAF1B2R6_DAUCS</name>
<dbReference type="SUPFAM" id="SSF74788">
    <property type="entry name" value="Cullin repeat-like"/>
    <property type="match status" value="1"/>
</dbReference>
<dbReference type="InterPro" id="IPR046364">
    <property type="entry name" value="Exo70_C"/>
</dbReference>
<feature type="domain" description="Exocyst complex subunit Exo70 C-terminal" evidence="4">
    <location>
        <begin position="118"/>
        <end position="480"/>
    </location>
</feature>
<dbReference type="GO" id="GO:0000145">
    <property type="term" value="C:exocyst"/>
    <property type="evidence" value="ECO:0007669"/>
    <property type="project" value="InterPro"/>
</dbReference>
<protein>
    <recommendedName>
        <fullName evidence="3">Exocyst subunit Exo70 family protein</fullName>
    </recommendedName>
</protein>
<keyword evidence="6" id="KW-1185">Reference proteome</keyword>
<dbReference type="GO" id="GO:0005546">
    <property type="term" value="F:phosphatidylinositol-4,5-bisphosphate binding"/>
    <property type="evidence" value="ECO:0007669"/>
    <property type="project" value="InterPro"/>
</dbReference>
<dbReference type="PANTHER" id="PTHR12542:SF7">
    <property type="entry name" value="EXOCYST SUBUNIT EXO70 FAMILY PROTEIN"/>
    <property type="match status" value="1"/>
</dbReference>
<dbReference type="Pfam" id="PF03081">
    <property type="entry name" value="Exo70_C"/>
    <property type="match status" value="1"/>
</dbReference>
<reference evidence="5" key="1">
    <citation type="journal article" date="2016" name="Nat. Genet.">
        <title>A high-quality carrot genome assembly provides new insights into carotenoid accumulation and asterid genome evolution.</title>
        <authorList>
            <person name="Iorizzo M."/>
            <person name="Ellison S."/>
            <person name="Senalik D."/>
            <person name="Zeng P."/>
            <person name="Satapoomin P."/>
            <person name="Huang J."/>
            <person name="Bowman M."/>
            <person name="Iovene M."/>
            <person name="Sanseverino W."/>
            <person name="Cavagnaro P."/>
            <person name="Yildiz M."/>
            <person name="Macko-Podgorni A."/>
            <person name="Moranska E."/>
            <person name="Grzebelus E."/>
            <person name="Grzebelus D."/>
            <person name="Ashrafi H."/>
            <person name="Zheng Z."/>
            <person name="Cheng S."/>
            <person name="Spooner D."/>
            <person name="Van Deynze A."/>
            <person name="Simon P."/>
        </authorList>
    </citation>
    <scope>NUCLEOTIDE SEQUENCE</scope>
    <source>
        <tissue evidence="5">Leaf</tissue>
    </source>
</reference>
<evidence type="ECO:0000256" key="2">
    <source>
        <dbReference type="ARBA" id="ARBA00022448"/>
    </source>
</evidence>
<dbReference type="InterPro" id="IPR004140">
    <property type="entry name" value="Exo70"/>
</dbReference>
<organism evidence="5 6">
    <name type="scientific">Daucus carota subsp. sativus</name>
    <name type="common">Carrot</name>
    <dbReference type="NCBI Taxonomy" id="79200"/>
    <lineage>
        <taxon>Eukaryota</taxon>
        <taxon>Viridiplantae</taxon>
        <taxon>Streptophyta</taxon>
        <taxon>Embryophyta</taxon>
        <taxon>Tracheophyta</taxon>
        <taxon>Spermatophyta</taxon>
        <taxon>Magnoliopsida</taxon>
        <taxon>eudicotyledons</taxon>
        <taxon>Gunneridae</taxon>
        <taxon>Pentapetalae</taxon>
        <taxon>asterids</taxon>
        <taxon>campanulids</taxon>
        <taxon>Apiales</taxon>
        <taxon>Apiaceae</taxon>
        <taxon>Apioideae</taxon>
        <taxon>Scandiceae</taxon>
        <taxon>Daucinae</taxon>
        <taxon>Daucus</taxon>
        <taxon>Daucus sect. Daucus</taxon>
    </lineage>
</organism>
<evidence type="ECO:0000313" key="6">
    <source>
        <dbReference type="Proteomes" id="UP000077755"/>
    </source>
</evidence>
<dbReference type="GO" id="GO:0015031">
    <property type="term" value="P:protein transport"/>
    <property type="evidence" value="ECO:0007669"/>
    <property type="project" value="UniProtKB-KW"/>
</dbReference>
<dbReference type="GO" id="GO:0006887">
    <property type="term" value="P:exocytosis"/>
    <property type="evidence" value="ECO:0007669"/>
    <property type="project" value="UniProtKB-KW"/>
</dbReference>
<evidence type="ECO:0000256" key="1">
    <source>
        <dbReference type="ARBA" id="ARBA00006756"/>
    </source>
</evidence>
<dbReference type="Proteomes" id="UP000077755">
    <property type="component" value="Chromosome 6"/>
</dbReference>
<comment type="similarity">
    <text evidence="1 3">Belongs to the EXO70 family.</text>
</comment>
<dbReference type="PANTHER" id="PTHR12542">
    <property type="entry name" value="EXOCYST COMPLEX PROTEIN EXO70"/>
    <property type="match status" value="1"/>
</dbReference>
<dbReference type="Gene3D" id="1.20.1280.170">
    <property type="entry name" value="Exocyst complex component Exo70"/>
    <property type="match status" value="1"/>
</dbReference>
<dbReference type="InterPro" id="IPR016159">
    <property type="entry name" value="Cullin_repeat-like_dom_sf"/>
</dbReference>
<keyword evidence="3" id="KW-0653">Protein transport</keyword>
<accession>A0AAF1B2R6</accession>
<dbReference type="EMBL" id="CP093348">
    <property type="protein sequence ID" value="WOH03965.1"/>
    <property type="molecule type" value="Genomic_DNA"/>
</dbReference>
<keyword evidence="3" id="KW-0268">Exocytosis</keyword>
<comment type="function">
    <text evidence="3">Component of the exocyst complex.</text>
</comment>
<evidence type="ECO:0000313" key="5">
    <source>
        <dbReference type="EMBL" id="WOH03965.1"/>
    </source>
</evidence>
<sequence length="488" mass="56250">MGVESLRTEFRNILNKQVETVKANHFTDRSSTAFSSTITDSFSFVESLDSQNNDQFNELRRIVQDLDSHGYNIGEYVEFYKSSRRFILDEKFRGFGIGKCSIDDVRTMDWEMLDPKIKSWNRAARLCFKQLFVREKVLYEQIFGGLRCFEYDEGFLGIVCEFALHLIHFAQGISFTQPSIMKLFEVLDVYESLSNRVLPTLNAVFVSNLSESVSVCNKADQTIDLLAKYIRKVLQLFESSVLQEKSNISGSGGIIKLTEFAMSYVTSLVQHKEVLVKLIVSQPTTSMEIDDDLVYLEVAGKTPFELHVIWIIRILKYNLKGKSEFYKEVPLRFLFMMNNVNYIVQKIRGHPELQEIVGREYIDRLSRYVSEAADSYKTVSWGGVLHCLRDESLQKRSLCTFWLSKSTLKNRLKSFNAAFNGVCQDQSTWVVQDAELRGEVHRSILDELTPAYNSFLGQNRSLSGNPVRHIRYTVNDLEGTVHNLFVQR</sequence>
<reference evidence="5" key="2">
    <citation type="submission" date="2022-03" db="EMBL/GenBank/DDBJ databases">
        <title>Draft title - Genomic analysis of global carrot germplasm unveils the trajectory of domestication and the origin of high carotenoid orange carrot.</title>
        <authorList>
            <person name="Iorizzo M."/>
            <person name="Ellison S."/>
            <person name="Senalik D."/>
            <person name="Macko-Podgorni A."/>
            <person name="Grzebelus D."/>
            <person name="Bostan H."/>
            <person name="Rolling W."/>
            <person name="Curaba J."/>
            <person name="Simon P."/>
        </authorList>
    </citation>
    <scope>NUCLEOTIDE SEQUENCE</scope>
    <source>
        <tissue evidence="5">Leaf</tissue>
    </source>
</reference>
<dbReference type="AlphaFoldDB" id="A0AAF1B2R6"/>
<gene>
    <name evidence="5" type="ORF">DCAR_0623370</name>
</gene>